<dbReference type="CDD" id="cd00683">
    <property type="entry name" value="Trans_IPPS_HH"/>
    <property type="match status" value="1"/>
</dbReference>
<dbReference type="GO" id="GO:0051996">
    <property type="term" value="F:squalene synthase [NAD(P)H] activity"/>
    <property type="evidence" value="ECO:0007669"/>
    <property type="project" value="InterPro"/>
</dbReference>
<feature type="compositionally biased region" description="Pro residues" evidence="2">
    <location>
        <begin position="363"/>
        <end position="373"/>
    </location>
</feature>
<dbReference type="AlphaFoldDB" id="A0A844ZKV1"/>
<dbReference type="Gene3D" id="1.10.600.10">
    <property type="entry name" value="Farnesyl Diphosphate Synthase"/>
    <property type="match status" value="1"/>
</dbReference>
<proteinExistence type="predicted"/>
<gene>
    <name evidence="3" type="ORF">GRI32_02015</name>
</gene>
<dbReference type="EMBL" id="WTYY01000001">
    <property type="protein sequence ID" value="MXO87507.1"/>
    <property type="molecule type" value="Genomic_DNA"/>
</dbReference>
<dbReference type="InterPro" id="IPR002060">
    <property type="entry name" value="Squ/phyt_synthse"/>
</dbReference>
<evidence type="ECO:0000256" key="2">
    <source>
        <dbReference type="SAM" id="MobiDB-lite"/>
    </source>
</evidence>
<dbReference type="InterPro" id="IPR033904">
    <property type="entry name" value="Trans_IPPS_HH"/>
</dbReference>
<dbReference type="InterPro" id="IPR044843">
    <property type="entry name" value="Trans_IPPS_bact-type"/>
</dbReference>
<name>A0A844ZKV1_9SPHN</name>
<dbReference type="InterPro" id="IPR008949">
    <property type="entry name" value="Isoprenoid_synthase_dom_sf"/>
</dbReference>
<dbReference type="SFLD" id="SFLDG01018">
    <property type="entry name" value="Squalene/Phytoene_Synthase_Lik"/>
    <property type="match status" value="1"/>
</dbReference>
<feature type="region of interest" description="Disordered" evidence="2">
    <location>
        <begin position="1"/>
        <end position="33"/>
    </location>
</feature>
<organism evidence="3 4">
    <name type="scientific">Alteraurantiacibacter aestuarii</name>
    <dbReference type="NCBI Taxonomy" id="650004"/>
    <lineage>
        <taxon>Bacteria</taxon>
        <taxon>Pseudomonadati</taxon>
        <taxon>Pseudomonadota</taxon>
        <taxon>Alphaproteobacteria</taxon>
        <taxon>Sphingomonadales</taxon>
        <taxon>Erythrobacteraceae</taxon>
        <taxon>Alteraurantiacibacter</taxon>
    </lineage>
</organism>
<dbReference type="OrthoDB" id="9807580at2"/>
<feature type="region of interest" description="Disordered" evidence="2">
    <location>
        <begin position="348"/>
        <end position="373"/>
    </location>
</feature>
<dbReference type="PANTHER" id="PTHR31480">
    <property type="entry name" value="BIFUNCTIONAL LYCOPENE CYCLASE/PHYTOENE SYNTHASE"/>
    <property type="match status" value="1"/>
</dbReference>
<feature type="compositionally biased region" description="Basic residues" evidence="2">
    <location>
        <begin position="1"/>
        <end position="10"/>
    </location>
</feature>
<dbReference type="PROSITE" id="PS01044">
    <property type="entry name" value="SQUALEN_PHYTOEN_SYN_1"/>
    <property type="match status" value="1"/>
</dbReference>
<accession>A0A844ZKV1</accession>
<dbReference type="GO" id="GO:0004311">
    <property type="term" value="F:geranylgeranyl diphosphate synthase activity"/>
    <property type="evidence" value="ECO:0007669"/>
    <property type="project" value="InterPro"/>
</dbReference>
<reference evidence="3 4" key="1">
    <citation type="submission" date="2019-12" db="EMBL/GenBank/DDBJ databases">
        <title>Genomic-based taxomic classification of the family Erythrobacteraceae.</title>
        <authorList>
            <person name="Xu L."/>
        </authorList>
    </citation>
    <scope>NUCLEOTIDE SEQUENCE [LARGE SCALE GENOMIC DNA]</scope>
    <source>
        <strain evidence="3 4">JCM 16339</strain>
    </source>
</reference>
<comment type="caution">
    <text evidence="3">The sequence shown here is derived from an EMBL/GenBank/DDBJ whole genome shotgun (WGS) entry which is preliminary data.</text>
</comment>
<evidence type="ECO:0000256" key="1">
    <source>
        <dbReference type="ARBA" id="ARBA00022679"/>
    </source>
</evidence>
<dbReference type="Pfam" id="PF00494">
    <property type="entry name" value="SQS_PSY"/>
    <property type="match status" value="1"/>
</dbReference>
<dbReference type="GO" id="GO:0016117">
    <property type="term" value="P:carotenoid biosynthetic process"/>
    <property type="evidence" value="ECO:0007669"/>
    <property type="project" value="UniProtKB-ARBA"/>
</dbReference>
<protein>
    <submittedName>
        <fullName evidence="3">Phytoene/squalene synthase family protein</fullName>
    </submittedName>
</protein>
<evidence type="ECO:0000313" key="4">
    <source>
        <dbReference type="Proteomes" id="UP000435243"/>
    </source>
</evidence>
<dbReference type="SUPFAM" id="SSF48576">
    <property type="entry name" value="Terpenoid synthases"/>
    <property type="match status" value="1"/>
</dbReference>
<dbReference type="PROSITE" id="PS01045">
    <property type="entry name" value="SQUALEN_PHYTOEN_SYN_2"/>
    <property type="match status" value="1"/>
</dbReference>
<dbReference type="Proteomes" id="UP000435243">
    <property type="component" value="Unassembled WGS sequence"/>
</dbReference>
<keyword evidence="4" id="KW-1185">Reference proteome</keyword>
<keyword evidence="1" id="KW-0808">Transferase</keyword>
<dbReference type="InterPro" id="IPR019845">
    <property type="entry name" value="Squalene/phytoene_synthase_CS"/>
</dbReference>
<sequence>MKPPRAKSRPRTLVPSRHIRETPRQSGGGRQRDALIERARESIEQGSKSFAAASKLFDRDTRDRAHLLYAWCRRCDDIADGQDHGGTLKLDGSDARNRVEAIRILTHRALDGQPTAELAFDALGQVAAECGLTREMADDVVDGFALDAADWRPRTEGDLMRYCFHVAGAVGVMMARVMGVDKDDHDTLDRACDLGLAFQLNNIARDIWEDDAAGRCYLPVEWLVEMDIPPGQHMKPQYRAALAELARRLVDLAETHEAAARLGAARLRFRHRWAVLSASNIYGAIGREVRARGEAAWDHRVHTSSIAKMGHVARAFTQALRKPEQPEAMPKWTRGALMVMARMDAPPAPMPMTPLRDEGVRPATPPATPRNPA</sequence>
<dbReference type="SFLD" id="SFLDS00005">
    <property type="entry name" value="Isoprenoid_Synthase_Type_I"/>
    <property type="match status" value="1"/>
</dbReference>
<dbReference type="SFLD" id="SFLDG01212">
    <property type="entry name" value="Phytoene_synthase_like"/>
    <property type="match status" value="1"/>
</dbReference>
<evidence type="ECO:0000313" key="3">
    <source>
        <dbReference type="EMBL" id="MXO87507.1"/>
    </source>
</evidence>